<organism evidence="1 2">
    <name type="scientific">Buddleja alternifolia</name>
    <dbReference type="NCBI Taxonomy" id="168488"/>
    <lineage>
        <taxon>Eukaryota</taxon>
        <taxon>Viridiplantae</taxon>
        <taxon>Streptophyta</taxon>
        <taxon>Embryophyta</taxon>
        <taxon>Tracheophyta</taxon>
        <taxon>Spermatophyta</taxon>
        <taxon>Magnoliopsida</taxon>
        <taxon>eudicotyledons</taxon>
        <taxon>Gunneridae</taxon>
        <taxon>Pentapetalae</taxon>
        <taxon>asterids</taxon>
        <taxon>lamiids</taxon>
        <taxon>Lamiales</taxon>
        <taxon>Scrophulariaceae</taxon>
        <taxon>Buddlejeae</taxon>
        <taxon>Buddleja</taxon>
    </lineage>
</organism>
<evidence type="ECO:0000313" key="1">
    <source>
        <dbReference type="EMBL" id="KAG8364329.1"/>
    </source>
</evidence>
<dbReference type="InterPro" id="IPR001837">
    <property type="entry name" value="Adenylate_cyclase-assoc_CAP"/>
</dbReference>
<accession>A0AAV6W3H6</accession>
<dbReference type="AlphaFoldDB" id="A0AAV6W3H6"/>
<comment type="caution">
    <text evidence="1">The sequence shown here is derived from an EMBL/GenBank/DDBJ whole genome shotgun (WGS) entry which is preliminary data.</text>
</comment>
<dbReference type="GO" id="GO:0019933">
    <property type="term" value="P:cAMP-mediated signaling"/>
    <property type="evidence" value="ECO:0007669"/>
    <property type="project" value="TreeGrafter"/>
</dbReference>
<gene>
    <name evidence="1" type="ORF">BUALT_Bualt19G0117500</name>
</gene>
<reference evidence="1" key="1">
    <citation type="submission" date="2019-10" db="EMBL/GenBank/DDBJ databases">
        <authorList>
            <person name="Zhang R."/>
            <person name="Pan Y."/>
            <person name="Wang J."/>
            <person name="Ma R."/>
            <person name="Yu S."/>
        </authorList>
    </citation>
    <scope>NUCLEOTIDE SEQUENCE</scope>
    <source>
        <strain evidence="1">LA-IB0</strain>
        <tissue evidence="1">Leaf</tissue>
    </source>
</reference>
<dbReference type="Proteomes" id="UP000826271">
    <property type="component" value="Unassembled WGS sequence"/>
</dbReference>
<sequence>MALRRIYPSILAFGDLISQHVGRVTTAAEKIGGEVLHISKIIVKIKQSQYDILIMLWNRFKSCGVGEGSKELYVPSLRDYLKSLSIGPCMECHTNASSMCPKKRMAAVFQEINSGKAVTSGLRMVSSDMKTKNRAERTGVVTIAEKEGLAGSSSVSKIGLQ</sequence>
<protein>
    <submittedName>
        <fullName evidence="1">Uncharacterized protein</fullName>
    </submittedName>
</protein>
<dbReference type="GO" id="GO:0007015">
    <property type="term" value="P:actin filament organization"/>
    <property type="evidence" value="ECO:0007669"/>
    <property type="project" value="TreeGrafter"/>
</dbReference>
<dbReference type="GO" id="GO:0005737">
    <property type="term" value="C:cytoplasm"/>
    <property type="evidence" value="ECO:0007669"/>
    <property type="project" value="TreeGrafter"/>
</dbReference>
<dbReference type="PANTHER" id="PTHR10652:SF0">
    <property type="entry name" value="ADENYLYL CYCLASE-ASSOCIATED PROTEIN"/>
    <property type="match status" value="1"/>
</dbReference>
<dbReference type="PANTHER" id="PTHR10652">
    <property type="entry name" value="ADENYLYL CYCLASE-ASSOCIATED PROTEIN"/>
    <property type="match status" value="1"/>
</dbReference>
<dbReference type="EMBL" id="WHWC01000019">
    <property type="protein sequence ID" value="KAG8364329.1"/>
    <property type="molecule type" value="Genomic_DNA"/>
</dbReference>
<name>A0AAV6W3H6_9LAMI</name>
<dbReference type="GO" id="GO:0003779">
    <property type="term" value="F:actin binding"/>
    <property type="evidence" value="ECO:0007669"/>
    <property type="project" value="InterPro"/>
</dbReference>
<evidence type="ECO:0000313" key="2">
    <source>
        <dbReference type="Proteomes" id="UP000826271"/>
    </source>
</evidence>
<proteinExistence type="predicted"/>
<dbReference type="GO" id="GO:0008179">
    <property type="term" value="F:adenylate cyclase binding"/>
    <property type="evidence" value="ECO:0007669"/>
    <property type="project" value="TreeGrafter"/>
</dbReference>
<keyword evidence="2" id="KW-1185">Reference proteome</keyword>